<keyword evidence="2" id="KW-0255">Endonuclease</keyword>
<dbReference type="SUPFAM" id="SSF56672">
    <property type="entry name" value="DNA/RNA polymerases"/>
    <property type="match status" value="2"/>
</dbReference>
<dbReference type="Gene3D" id="3.60.10.10">
    <property type="entry name" value="Endonuclease/exonuclease/phosphatase"/>
    <property type="match status" value="1"/>
</dbReference>
<dbReference type="EMBL" id="GBBI01001734">
    <property type="protein sequence ID" value="JAC16978.1"/>
    <property type="molecule type" value="mRNA"/>
</dbReference>
<dbReference type="AlphaFoldDB" id="A0A023F6W0"/>
<dbReference type="InterPro" id="IPR005135">
    <property type="entry name" value="Endo/exonuclease/phosphatase"/>
</dbReference>
<dbReference type="PANTHER" id="PTHR47027:SF20">
    <property type="entry name" value="REVERSE TRANSCRIPTASE-LIKE PROTEIN WITH RNA-DIRECTED DNA POLYMERASE DOMAIN"/>
    <property type="match status" value="1"/>
</dbReference>
<dbReference type="CDD" id="cd01650">
    <property type="entry name" value="RT_nLTR_like"/>
    <property type="match status" value="1"/>
</dbReference>
<keyword evidence="2" id="KW-0378">Hydrolase</keyword>
<reference evidence="2" key="1">
    <citation type="journal article" date="2014" name="PLoS Negl. Trop. Dis.">
        <title>An updated insight into the Sialotranscriptome of Triatoma infestans: developmental stage and geographic variations.</title>
        <authorList>
            <person name="Schwarz A."/>
            <person name="Medrano-Mercado N."/>
            <person name="Schaub G.A."/>
            <person name="Struchiner C.J."/>
            <person name="Bargues M.D."/>
            <person name="Levy M.Z."/>
            <person name="Ribeiro J.M."/>
        </authorList>
    </citation>
    <scope>NUCLEOTIDE SEQUENCE</scope>
    <source>
        <strain evidence="2">Chile</strain>
        <tissue evidence="2">Salivary glands</tissue>
    </source>
</reference>
<dbReference type="InterPro" id="IPR000477">
    <property type="entry name" value="RT_dom"/>
</dbReference>
<keyword evidence="2" id="KW-0540">Nuclease</keyword>
<accession>A0A023F6W0</accession>
<evidence type="ECO:0000313" key="2">
    <source>
        <dbReference type="EMBL" id="JAC16978.1"/>
    </source>
</evidence>
<dbReference type="GO" id="GO:0004519">
    <property type="term" value="F:endonuclease activity"/>
    <property type="evidence" value="ECO:0007669"/>
    <property type="project" value="UniProtKB-KW"/>
</dbReference>
<keyword evidence="2" id="KW-0808">Transferase</keyword>
<dbReference type="Pfam" id="PF00078">
    <property type="entry name" value="RVT_1"/>
    <property type="match status" value="1"/>
</dbReference>
<keyword evidence="2" id="KW-0548">Nucleotidyltransferase</keyword>
<keyword evidence="2" id="KW-0695">RNA-directed DNA polymerase</keyword>
<dbReference type="SUPFAM" id="SSF56219">
    <property type="entry name" value="DNase I-like"/>
    <property type="match status" value="1"/>
</dbReference>
<proteinExistence type="evidence at transcript level"/>
<dbReference type="InterPro" id="IPR036691">
    <property type="entry name" value="Endo/exonu/phosph_ase_sf"/>
</dbReference>
<name>A0A023F6W0_TRIIF</name>
<feature type="non-terminal residue" evidence="2">
    <location>
        <position position="1111"/>
    </location>
</feature>
<evidence type="ECO:0000259" key="1">
    <source>
        <dbReference type="PROSITE" id="PS50878"/>
    </source>
</evidence>
<dbReference type="PROSITE" id="PS50878">
    <property type="entry name" value="RT_POL"/>
    <property type="match status" value="1"/>
</dbReference>
<dbReference type="GO" id="GO:0003964">
    <property type="term" value="F:RNA-directed DNA polymerase activity"/>
    <property type="evidence" value="ECO:0007669"/>
    <property type="project" value="UniProtKB-KW"/>
</dbReference>
<feature type="domain" description="Reverse transcriptase" evidence="1">
    <location>
        <begin position="528"/>
        <end position="801"/>
    </location>
</feature>
<sequence length="1111" mass="130111">SVKKVNTLGPYMYCSNDYLGNSNNNPLNKASQLRLIAYNIAGLASKKYDHNFVNYIKLFEVFLLFETYVEEYDYEKFNYLFTGYNLHWVPAQRQVKFGRASGGCLYGIKLDKNNLNKISFVNLPGQTLIKIVLEKTTMYILPIYLNCNHWANDFLKVYSFIEQKANLKFVLMGDFNGRIGELQRLPSKLNLGNSYMLNRKRSSKDLIVNSNGRDLVEFFDNFNLIILNGRVKGDLEGEHTFIGPRGSSVIDFCALTLELLPLVEEFKVDNYMFSDHMPIILTLRGKVVINTNFILPLLPKLMWSSQNKEKYQFKLENKVEKGLNLKQPIDQQVQNIIQSINDASHRTLFNSNFKRDKRQKWFDSECARVRKQSFNCLKCFRKTNLKKDRELYVKCKQEYKKLCKDKKIAYFLDIASQLENLKDAKSFWEVARNFKKSVFISGNNINVNDWIKHFEILYNPPLQAQRIMYAEPLILNDYLDNEFTLDELKLVLGNSKNNKAPGTDRVPYEFYKNAPERFLLHLLNVYNNIFENSKAPRCFKNAIIFPVHKKGNVNVTENYRGISFGNAIGKIYAGLLLNRLTNWVTDCKLLREFQAGFRKEYSTIDNIYNLISLIKIKLNVKRGKVYAFFVDLSAAFDRIDRYALIYKLYQQGLSTKFVRAISDLHTDTDCSVWCKDGITQPFKTNIGIKQGCLLSPELFSLFINDLEEAIDCGGVRVQNARIKLLAYADDLVLLASEPNTLQCMINRFHEYCNMWNLKINLAKSQILVFRNGGKPSKREKWKIGEELIEVTNKYKYLGIILTSTTSFKVHLQNKLEKSKMALNSVWNYFMTNRDIPYLAKRKVFNTVSRTILCYGAQVWGGNMFEEVERLQRFFLKKVFNLPRYTPTYLLYLETNTTHLFIYTLKLHLNYILKICQLSSNRYPYLLTKELIEKNIFWHYDLKKIIERYNIIVDISYKNMSNWRDEFKKIYGCLEENFRVEFIDRAQKSLSNIIYKELNFELKDCSSYVFNNSMKDSVWIMKARSGLLNLNFKIYQHCEHNSLCTLCNLSQVEDAYHFIAVCSALSDIRLKYFNQQVLSKNSLIKYLNGDNGWSALVNYCKMATRYRNNLLQ</sequence>
<organism evidence="2">
    <name type="scientific">Triatoma infestans</name>
    <name type="common">Assassin bug</name>
    <dbReference type="NCBI Taxonomy" id="30076"/>
    <lineage>
        <taxon>Eukaryota</taxon>
        <taxon>Metazoa</taxon>
        <taxon>Ecdysozoa</taxon>
        <taxon>Arthropoda</taxon>
        <taxon>Hexapoda</taxon>
        <taxon>Insecta</taxon>
        <taxon>Pterygota</taxon>
        <taxon>Neoptera</taxon>
        <taxon>Paraneoptera</taxon>
        <taxon>Hemiptera</taxon>
        <taxon>Heteroptera</taxon>
        <taxon>Panheteroptera</taxon>
        <taxon>Cimicomorpha</taxon>
        <taxon>Reduviidae</taxon>
        <taxon>Triatominae</taxon>
        <taxon>Triatoma</taxon>
    </lineage>
</organism>
<feature type="non-terminal residue" evidence="2">
    <location>
        <position position="1"/>
    </location>
</feature>
<dbReference type="PANTHER" id="PTHR47027">
    <property type="entry name" value="REVERSE TRANSCRIPTASE DOMAIN-CONTAINING PROTEIN"/>
    <property type="match status" value="1"/>
</dbReference>
<protein>
    <submittedName>
        <fullName evidence="2">Putative endonuclease-reverse transcriptase</fullName>
    </submittedName>
</protein>
<dbReference type="Pfam" id="PF14529">
    <property type="entry name" value="Exo_endo_phos_2"/>
    <property type="match status" value="1"/>
</dbReference>
<dbReference type="InterPro" id="IPR043502">
    <property type="entry name" value="DNA/RNA_pol_sf"/>
</dbReference>